<gene>
    <name evidence="2" type="ORF">HMPREF0179_01046</name>
</gene>
<feature type="transmembrane region" description="Helical" evidence="1">
    <location>
        <begin position="52"/>
        <end position="75"/>
    </location>
</feature>
<keyword evidence="1" id="KW-0812">Transmembrane</keyword>
<reference evidence="2 3" key="1">
    <citation type="submission" date="2010-10" db="EMBL/GenBank/DDBJ databases">
        <authorList>
            <consortium name="The Broad Institute Genome Sequencing Platform"/>
            <person name="Ward D."/>
            <person name="Earl A."/>
            <person name="Feldgarden M."/>
            <person name="Young S.K."/>
            <person name="Gargeya S."/>
            <person name="Zeng Q."/>
            <person name="Alvarado L."/>
            <person name="Berlin A."/>
            <person name="Bochicchio J."/>
            <person name="Chapman S.B."/>
            <person name="Chen Z."/>
            <person name="Freedman E."/>
            <person name="Gellesch M."/>
            <person name="Goldberg J."/>
            <person name="Griggs A."/>
            <person name="Gujja S."/>
            <person name="Heilman E."/>
            <person name="Heiman D."/>
            <person name="Howarth C."/>
            <person name="Mehta T."/>
            <person name="Neiman D."/>
            <person name="Pearson M."/>
            <person name="Roberts A."/>
            <person name="Saif S."/>
            <person name="Shea T."/>
            <person name="Shenoy N."/>
            <person name="Sisk P."/>
            <person name="Stolte C."/>
            <person name="Sykes S."/>
            <person name="White J."/>
            <person name="Yandava C."/>
            <person name="Allen-Vercoe E."/>
            <person name="Sibley C."/>
            <person name="Ambrose C.E."/>
            <person name="Strauss J."/>
            <person name="Daigneault M."/>
            <person name="Haas B."/>
            <person name="Nusbaum C."/>
            <person name="Birren B."/>
        </authorList>
    </citation>
    <scope>NUCLEOTIDE SEQUENCE [LARGE SCALE GENOMIC DNA]</scope>
    <source>
        <strain evidence="2 3">3_1_6</strain>
    </source>
</reference>
<evidence type="ECO:0008006" key="4">
    <source>
        <dbReference type="Google" id="ProtNLM"/>
    </source>
</evidence>
<dbReference type="eggNOG" id="COG4803">
    <property type="taxonomic scope" value="Bacteria"/>
</dbReference>
<dbReference type="AlphaFoldDB" id="E5Y4D4"/>
<dbReference type="RefSeq" id="WP_005025835.1">
    <property type="nucleotide sequence ID" value="NZ_KE150238.1"/>
</dbReference>
<organism evidence="2 3">
    <name type="scientific">Bilophila wadsworthia (strain 3_1_6)</name>
    <dbReference type="NCBI Taxonomy" id="563192"/>
    <lineage>
        <taxon>Bacteria</taxon>
        <taxon>Pseudomonadati</taxon>
        <taxon>Thermodesulfobacteriota</taxon>
        <taxon>Desulfovibrionia</taxon>
        <taxon>Desulfovibrionales</taxon>
        <taxon>Desulfovibrionaceae</taxon>
        <taxon>Bilophila</taxon>
    </lineage>
</organism>
<evidence type="ECO:0000256" key="1">
    <source>
        <dbReference type="SAM" id="Phobius"/>
    </source>
</evidence>
<dbReference type="GeneID" id="78086185"/>
<protein>
    <recommendedName>
        <fullName evidence="4">DUF1269 domain-containing protein</fullName>
    </recommendedName>
</protein>
<reference evidence="2 3" key="2">
    <citation type="submission" date="2013-04" db="EMBL/GenBank/DDBJ databases">
        <title>The Genome Sequence of Bilophila wadsworthia 3_1_6.</title>
        <authorList>
            <consortium name="The Broad Institute Genomics Platform"/>
            <person name="Earl A."/>
            <person name="Ward D."/>
            <person name="Feldgarden M."/>
            <person name="Gevers D."/>
            <person name="Sibley C."/>
            <person name="Strauss J."/>
            <person name="Allen-Vercoe E."/>
            <person name="Walker B."/>
            <person name="Young S."/>
            <person name="Zeng Q."/>
            <person name="Gargeya S."/>
            <person name="Fitzgerald M."/>
            <person name="Haas B."/>
            <person name="Abouelleil A."/>
            <person name="Allen A.W."/>
            <person name="Alvarado L."/>
            <person name="Arachchi H.M."/>
            <person name="Berlin A.M."/>
            <person name="Chapman S.B."/>
            <person name="Gainer-Dewar J."/>
            <person name="Goldberg J."/>
            <person name="Griggs A."/>
            <person name="Gujja S."/>
            <person name="Hansen M."/>
            <person name="Howarth C."/>
            <person name="Imamovic A."/>
            <person name="Ireland A."/>
            <person name="Larimer J."/>
            <person name="McCowan C."/>
            <person name="Murphy C."/>
            <person name="Pearson M."/>
            <person name="Poon T.W."/>
            <person name="Priest M."/>
            <person name="Roberts A."/>
            <person name="Saif S."/>
            <person name="Shea T."/>
            <person name="Sisk P."/>
            <person name="Sykes S."/>
            <person name="Wortman J."/>
            <person name="Nusbaum C."/>
            <person name="Birren B."/>
        </authorList>
    </citation>
    <scope>NUCLEOTIDE SEQUENCE [LARGE SCALE GENOMIC DNA]</scope>
    <source>
        <strain evidence="2 3">3_1_6</strain>
    </source>
</reference>
<dbReference type="HOGENOM" id="CLU_097445_1_0_7"/>
<evidence type="ECO:0000313" key="3">
    <source>
        <dbReference type="Proteomes" id="UP000006034"/>
    </source>
</evidence>
<proteinExistence type="predicted"/>
<keyword evidence="1" id="KW-0472">Membrane</keyword>
<dbReference type="InterPro" id="IPR009200">
    <property type="entry name" value="DUF1269_membrane"/>
</dbReference>
<name>E5Y4D4_BILW3</name>
<keyword evidence="1" id="KW-1133">Transmembrane helix</keyword>
<accession>E5Y4D4</accession>
<dbReference type="EMBL" id="ADCP02000001">
    <property type="protein sequence ID" value="EFV45143.1"/>
    <property type="molecule type" value="Genomic_DNA"/>
</dbReference>
<dbReference type="Pfam" id="PF06897">
    <property type="entry name" value="DUF1269"/>
    <property type="match status" value="1"/>
</dbReference>
<evidence type="ECO:0000313" key="2">
    <source>
        <dbReference type="EMBL" id="EFV45143.1"/>
    </source>
</evidence>
<comment type="caution">
    <text evidence="2">The sequence shown here is derived from an EMBL/GenBank/DDBJ whole genome shotgun (WGS) entry which is preliminary data.</text>
</comment>
<dbReference type="Proteomes" id="UP000006034">
    <property type="component" value="Unassembled WGS sequence"/>
</dbReference>
<dbReference type="OrthoDB" id="275223at2"/>
<feature type="transmembrane region" description="Helical" evidence="1">
    <location>
        <begin position="81"/>
        <end position="99"/>
    </location>
</feature>
<keyword evidence="3" id="KW-1185">Reference proteome</keyword>
<sequence length="169" mass="17941">MRKLIAVTYDTEFKAEEVRLQFLKMQKSYLVSLEDAVVVEKKQNGKVKLHQMYNLTASGAVGGGFWGVLIGLIFMNPLLGLVVGAGAGAVAGALSDVGINDDFMKQLAEKLTPGTSALFVLVDSDLTDKVLDALRGTGGTVLQSSLSHEDEAKLQAALNSARAAQKDAE</sequence>
<dbReference type="STRING" id="563192.HMPREF0179_01046"/>